<evidence type="ECO:0000313" key="6">
    <source>
        <dbReference type="Proteomes" id="UP001140949"/>
    </source>
</evidence>
<keyword evidence="3" id="KW-0809">Transit peptide</keyword>
<proteinExistence type="predicted"/>
<feature type="domain" description="Plastid lipid-associated protein/fibrillin conserved" evidence="4">
    <location>
        <begin position="96"/>
        <end position="311"/>
    </location>
</feature>
<dbReference type="Pfam" id="PF04755">
    <property type="entry name" value="PAP_fibrillin"/>
    <property type="match status" value="1"/>
</dbReference>
<dbReference type="Proteomes" id="UP001140949">
    <property type="component" value="Unassembled WGS sequence"/>
</dbReference>
<accession>A0AAX6GIU4</accession>
<name>A0AAX6GIU4_IRIPA</name>
<reference evidence="5" key="2">
    <citation type="submission" date="2023-04" db="EMBL/GenBank/DDBJ databases">
        <authorList>
            <person name="Bruccoleri R.E."/>
            <person name="Oakeley E.J."/>
            <person name="Faust A.-M."/>
            <person name="Dessus-Babus S."/>
            <person name="Altorfer M."/>
            <person name="Burckhardt D."/>
            <person name="Oertli M."/>
            <person name="Naumann U."/>
            <person name="Petersen F."/>
            <person name="Wong J."/>
        </authorList>
    </citation>
    <scope>NUCLEOTIDE SEQUENCE</scope>
    <source>
        <strain evidence="5">GSM-AAB239-AS_SAM_17_03QT</strain>
        <tissue evidence="5">Leaf</tissue>
    </source>
</reference>
<comment type="caution">
    <text evidence="5">The sequence shown here is derived from an EMBL/GenBank/DDBJ whole genome shotgun (WGS) entry which is preliminary data.</text>
</comment>
<dbReference type="InterPro" id="IPR006843">
    <property type="entry name" value="PAP/fibrillin_dom"/>
</dbReference>
<dbReference type="AlphaFoldDB" id="A0AAX6GIU4"/>
<dbReference type="GO" id="GO:0009536">
    <property type="term" value="C:plastid"/>
    <property type="evidence" value="ECO:0007669"/>
    <property type="project" value="UniProtKB-SubCell"/>
</dbReference>
<evidence type="ECO:0000256" key="1">
    <source>
        <dbReference type="ARBA" id="ARBA00004474"/>
    </source>
</evidence>
<dbReference type="PANTHER" id="PTHR31906">
    <property type="entry name" value="PLASTID-LIPID-ASSOCIATED PROTEIN 4, CHLOROPLASTIC-RELATED"/>
    <property type="match status" value="1"/>
</dbReference>
<comment type="subcellular location">
    <subcellularLocation>
        <location evidence="1">Plastid</location>
    </subcellularLocation>
</comment>
<keyword evidence="6" id="KW-1185">Reference proteome</keyword>
<organism evidence="5 6">
    <name type="scientific">Iris pallida</name>
    <name type="common">Sweet iris</name>
    <dbReference type="NCBI Taxonomy" id="29817"/>
    <lineage>
        <taxon>Eukaryota</taxon>
        <taxon>Viridiplantae</taxon>
        <taxon>Streptophyta</taxon>
        <taxon>Embryophyta</taxon>
        <taxon>Tracheophyta</taxon>
        <taxon>Spermatophyta</taxon>
        <taxon>Magnoliopsida</taxon>
        <taxon>Liliopsida</taxon>
        <taxon>Asparagales</taxon>
        <taxon>Iridaceae</taxon>
        <taxon>Iridoideae</taxon>
        <taxon>Irideae</taxon>
        <taxon>Iris</taxon>
    </lineage>
</organism>
<evidence type="ECO:0000259" key="4">
    <source>
        <dbReference type="Pfam" id="PF04755"/>
    </source>
</evidence>
<protein>
    <submittedName>
        <fullName evidence="5">Plastid-lipid-associated protein 2, chloroplastic</fullName>
    </submittedName>
</protein>
<keyword evidence="2" id="KW-0934">Plastid</keyword>
<dbReference type="EMBL" id="JANAVB010019173">
    <property type="protein sequence ID" value="KAJ6828639.1"/>
    <property type="molecule type" value="Genomic_DNA"/>
</dbReference>
<evidence type="ECO:0000313" key="5">
    <source>
        <dbReference type="EMBL" id="KAJ6828639.1"/>
    </source>
</evidence>
<dbReference type="InterPro" id="IPR039633">
    <property type="entry name" value="PAP"/>
</dbReference>
<evidence type="ECO:0000256" key="2">
    <source>
        <dbReference type="ARBA" id="ARBA00022640"/>
    </source>
</evidence>
<reference evidence="5" key="1">
    <citation type="journal article" date="2023" name="GigaByte">
        <title>Genome assembly of the bearded iris, Iris pallida Lam.</title>
        <authorList>
            <person name="Bruccoleri R.E."/>
            <person name="Oakeley E.J."/>
            <person name="Faust A.M.E."/>
            <person name="Altorfer M."/>
            <person name="Dessus-Babus S."/>
            <person name="Burckhardt D."/>
            <person name="Oertli M."/>
            <person name="Naumann U."/>
            <person name="Petersen F."/>
            <person name="Wong J."/>
        </authorList>
    </citation>
    <scope>NUCLEOTIDE SEQUENCE</scope>
    <source>
        <strain evidence="5">GSM-AAB239-AS_SAM_17_03QT</strain>
    </source>
</reference>
<gene>
    <name evidence="5" type="ORF">M6B38_362535</name>
</gene>
<evidence type="ECO:0000256" key="3">
    <source>
        <dbReference type="ARBA" id="ARBA00022946"/>
    </source>
</evidence>
<sequence length="322" mass="34865">MAVAASCNLFTIKTLPKLSLNLYNGQLPPTSVSFPWPSAKKEALVLLLREQQPSPFLVRAVGNDDDKSKVEEVAKESSGGVAVAEEEVAEVTEVGNLKKKLTAALYGTDRGLKASDETRAEIVELIAQLEAKNPTPAPTEALPLLNGKWILTYTSFSKLFPLFGSGLLPELVKVDEISQTIDSETSTVENSVTFAGPLAKTSVSTNSKFEVRSPKLVQVKLDEGIIKTPQLTDSIVIPDKVEFLGQDIDFSPVKGVLTSIEESFSSVAKAISEQSPIKIPVPEKAPESWLVTTYLDEELRVSRDGENVFVFAKEGSSLLTQN</sequence>